<dbReference type="Proteomes" id="UP000719766">
    <property type="component" value="Unassembled WGS sequence"/>
</dbReference>
<evidence type="ECO:0000313" key="2">
    <source>
        <dbReference type="EMBL" id="KAG1784796.1"/>
    </source>
</evidence>
<protein>
    <submittedName>
        <fullName evidence="2">Uncharacterized protein</fullName>
    </submittedName>
</protein>
<accession>A0A9P7AB38</accession>
<keyword evidence="3" id="KW-1185">Reference proteome</keyword>
<gene>
    <name evidence="2" type="ORF">HD556DRAFT_1451362</name>
</gene>
<feature type="compositionally biased region" description="Acidic residues" evidence="1">
    <location>
        <begin position="69"/>
        <end position="89"/>
    </location>
</feature>
<organism evidence="2 3">
    <name type="scientific">Suillus plorans</name>
    <dbReference type="NCBI Taxonomy" id="116603"/>
    <lineage>
        <taxon>Eukaryota</taxon>
        <taxon>Fungi</taxon>
        <taxon>Dikarya</taxon>
        <taxon>Basidiomycota</taxon>
        <taxon>Agaricomycotina</taxon>
        <taxon>Agaricomycetes</taxon>
        <taxon>Agaricomycetidae</taxon>
        <taxon>Boletales</taxon>
        <taxon>Suillineae</taxon>
        <taxon>Suillaceae</taxon>
        <taxon>Suillus</taxon>
    </lineage>
</organism>
<dbReference type="AlphaFoldDB" id="A0A9P7AB38"/>
<reference evidence="2" key="1">
    <citation type="journal article" date="2020" name="New Phytol.">
        <title>Comparative genomics reveals dynamic genome evolution in host specialist ectomycorrhizal fungi.</title>
        <authorList>
            <person name="Lofgren L.A."/>
            <person name="Nguyen N.H."/>
            <person name="Vilgalys R."/>
            <person name="Ruytinx J."/>
            <person name="Liao H.L."/>
            <person name="Branco S."/>
            <person name="Kuo A."/>
            <person name="LaButti K."/>
            <person name="Lipzen A."/>
            <person name="Andreopoulos W."/>
            <person name="Pangilinan J."/>
            <person name="Riley R."/>
            <person name="Hundley H."/>
            <person name="Na H."/>
            <person name="Barry K."/>
            <person name="Grigoriev I.V."/>
            <person name="Stajich J.E."/>
            <person name="Kennedy P.G."/>
        </authorList>
    </citation>
    <scope>NUCLEOTIDE SEQUENCE</scope>
    <source>
        <strain evidence="2">S12</strain>
    </source>
</reference>
<dbReference type="OrthoDB" id="2670039at2759"/>
<dbReference type="GeneID" id="64601708"/>
<feature type="region of interest" description="Disordered" evidence="1">
    <location>
        <begin position="1"/>
        <end position="25"/>
    </location>
</feature>
<name>A0A9P7AB38_9AGAM</name>
<evidence type="ECO:0000256" key="1">
    <source>
        <dbReference type="SAM" id="MobiDB-lite"/>
    </source>
</evidence>
<proteinExistence type="predicted"/>
<comment type="caution">
    <text evidence="2">The sequence shown here is derived from an EMBL/GenBank/DDBJ whole genome shotgun (WGS) entry which is preliminary data.</text>
</comment>
<evidence type="ECO:0000313" key="3">
    <source>
        <dbReference type="Proteomes" id="UP000719766"/>
    </source>
</evidence>
<dbReference type="EMBL" id="JABBWE010000128">
    <property type="protein sequence ID" value="KAG1784796.1"/>
    <property type="molecule type" value="Genomic_DNA"/>
</dbReference>
<feature type="region of interest" description="Disordered" evidence="1">
    <location>
        <begin position="61"/>
        <end position="90"/>
    </location>
</feature>
<dbReference type="RefSeq" id="XP_041152281.1">
    <property type="nucleotide sequence ID" value="XM_041307944.1"/>
</dbReference>
<sequence>MACPVVHKTAEAKLQASRERHRRHYAKDDILKRRRVLRSSKTKESKEAKKLSKELLKAVTKALRRRDDDESESESESDSDDDSESEDDENIKLDNLPECLRVIKDIKDEMLAMIGDDPCKFAEGVFCDYVKSFPEDSSPGDISIIESSIAKVQKILNRAIPAQDQILNFCGVSPGSEWHAADSVTRFLRTVLAYLEDIEGLIFLGEVCELTLAHSMGEMMYQKGLRI</sequence>